<dbReference type="NCBIfam" id="TIGR03293">
    <property type="entry name" value="PhnG_redo"/>
    <property type="match status" value="1"/>
</dbReference>
<sequence length="150" mass="15685">MSQPSPPETARRRDWISALAKAPPGRLAALLPDLPAHEMLRAPEIGTVMVQGRIGGTGAPFNLGEMTVTRCSVRLAGGAVGHACVQGRDKGHAARAALADALMQTDAAPRIEAQVLAPLRAEAAQVRASRAAKAAATRVEFFTMLRGEDA</sequence>
<gene>
    <name evidence="1" type="ORF">SAMN05421641_11065</name>
</gene>
<accession>A0A1N6U4W4</accession>
<dbReference type="Proteomes" id="UP000323956">
    <property type="component" value="Unassembled WGS sequence"/>
</dbReference>
<dbReference type="AlphaFoldDB" id="A0A1N6U4W4"/>
<proteinExistence type="predicted"/>
<dbReference type="EMBL" id="FTMK01000010">
    <property type="protein sequence ID" value="SIQ60356.1"/>
    <property type="molecule type" value="Genomic_DNA"/>
</dbReference>
<dbReference type="GO" id="GO:0019634">
    <property type="term" value="P:organic phosphonate metabolic process"/>
    <property type="evidence" value="ECO:0007669"/>
    <property type="project" value="InterPro"/>
</dbReference>
<name>A0A1N6U4W4_9RHOB</name>
<dbReference type="InterPro" id="IPR009609">
    <property type="entry name" value="Phosphonate_metab_PhnG"/>
</dbReference>
<dbReference type="RefSeq" id="WP_149765625.1">
    <property type="nucleotide sequence ID" value="NZ_FTMK01000010.1"/>
</dbReference>
<dbReference type="GO" id="GO:0015716">
    <property type="term" value="P:organic phosphonate transport"/>
    <property type="evidence" value="ECO:0007669"/>
    <property type="project" value="InterPro"/>
</dbReference>
<dbReference type="OrthoDB" id="530475at2"/>
<reference evidence="1 2" key="1">
    <citation type="submission" date="2017-01" db="EMBL/GenBank/DDBJ databases">
        <authorList>
            <person name="Varghese N."/>
            <person name="Submissions S."/>
        </authorList>
    </citation>
    <scope>NUCLEOTIDE SEQUENCE [LARGE SCALE GENOMIC DNA]</scope>
    <source>
        <strain evidence="1 2">ATCC 700171</strain>
    </source>
</reference>
<dbReference type="Pfam" id="PF06754">
    <property type="entry name" value="PhnG"/>
    <property type="match status" value="1"/>
</dbReference>
<evidence type="ECO:0000313" key="1">
    <source>
        <dbReference type="EMBL" id="SIQ60356.1"/>
    </source>
</evidence>
<evidence type="ECO:0000313" key="2">
    <source>
        <dbReference type="Proteomes" id="UP000323956"/>
    </source>
</evidence>
<protein>
    <submittedName>
        <fullName evidence="1">Alpha-D-ribose 1-methylphosphonate 5-triphosphate synthase subunit PhnG</fullName>
    </submittedName>
</protein>
<organism evidence="1 2">
    <name type="scientific">Paracoccus thiocyanatus</name>
    <dbReference type="NCBI Taxonomy" id="34006"/>
    <lineage>
        <taxon>Bacteria</taxon>
        <taxon>Pseudomonadati</taxon>
        <taxon>Pseudomonadota</taxon>
        <taxon>Alphaproteobacteria</taxon>
        <taxon>Rhodobacterales</taxon>
        <taxon>Paracoccaceae</taxon>
        <taxon>Paracoccus</taxon>
    </lineage>
</organism>